<evidence type="ECO:0000259" key="12">
    <source>
        <dbReference type="Pfam" id="PF00999"/>
    </source>
</evidence>
<dbReference type="EMBL" id="LLXL01000174">
    <property type="protein sequence ID" value="PKK76631.1"/>
    <property type="molecule type" value="Genomic_DNA"/>
</dbReference>
<gene>
    <name evidence="13" type="ORF">RhiirC2_733863</name>
</gene>
<comment type="caution">
    <text evidence="13">The sequence shown here is derived from an EMBL/GenBank/DDBJ whole genome shotgun (WGS) entry which is preliminary data.</text>
</comment>
<reference evidence="13 14" key="1">
    <citation type="submission" date="2016-04" db="EMBL/GenBank/DDBJ databases">
        <title>Genome analyses suggest a sexual origin of heterokaryosis in a supposedly ancient asexual fungus.</title>
        <authorList>
            <person name="Ropars J."/>
            <person name="Sedzielewska K."/>
            <person name="Noel J."/>
            <person name="Charron P."/>
            <person name="Farinelli L."/>
            <person name="Marton T."/>
            <person name="Kruger M."/>
            <person name="Pelin A."/>
            <person name="Brachmann A."/>
            <person name="Corradi N."/>
        </authorList>
    </citation>
    <scope>NUCLEOTIDE SEQUENCE [LARGE SCALE GENOMIC DNA]</scope>
    <source>
        <strain evidence="13 14">C2</strain>
    </source>
</reference>
<dbReference type="InterPro" id="IPR018422">
    <property type="entry name" value="Cation/H_exchanger_CPA1"/>
</dbReference>
<evidence type="ECO:0000256" key="7">
    <source>
        <dbReference type="ARBA" id="ARBA00023136"/>
    </source>
</evidence>
<evidence type="ECO:0000256" key="4">
    <source>
        <dbReference type="ARBA" id="ARBA00022989"/>
    </source>
</evidence>
<protein>
    <recommendedName>
        <fullName evidence="9">Sodium/hydrogen exchanger</fullName>
    </recommendedName>
</protein>
<organism evidence="13 14">
    <name type="scientific">Rhizophagus irregularis</name>
    <dbReference type="NCBI Taxonomy" id="588596"/>
    <lineage>
        <taxon>Eukaryota</taxon>
        <taxon>Fungi</taxon>
        <taxon>Fungi incertae sedis</taxon>
        <taxon>Mucoromycota</taxon>
        <taxon>Glomeromycotina</taxon>
        <taxon>Glomeromycetes</taxon>
        <taxon>Glomerales</taxon>
        <taxon>Glomeraceae</taxon>
        <taxon>Rhizophagus</taxon>
    </lineage>
</organism>
<feature type="compositionally biased region" description="Basic and acidic residues" evidence="10">
    <location>
        <begin position="544"/>
        <end position="554"/>
    </location>
</feature>
<evidence type="ECO:0000256" key="6">
    <source>
        <dbReference type="ARBA" id="ARBA00023065"/>
    </source>
</evidence>
<dbReference type="PANTHER" id="PTHR10110:SF187">
    <property type="entry name" value="SODIUM_HYDROGEN EXCHANGER"/>
    <property type="match status" value="1"/>
</dbReference>
<feature type="transmembrane region" description="Helical" evidence="11">
    <location>
        <begin position="396"/>
        <end position="414"/>
    </location>
</feature>
<feature type="transmembrane region" description="Helical" evidence="11">
    <location>
        <begin position="45"/>
        <end position="62"/>
    </location>
</feature>
<feature type="transmembrane region" description="Helical" evidence="11">
    <location>
        <begin position="12"/>
        <end position="33"/>
    </location>
</feature>
<dbReference type="Pfam" id="PF00999">
    <property type="entry name" value="Na_H_Exchanger"/>
    <property type="match status" value="1"/>
</dbReference>
<keyword evidence="7 11" id="KW-0472">Membrane</keyword>
<feature type="transmembrane region" description="Helical" evidence="11">
    <location>
        <begin position="209"/>
        <end position="232"/>
    </location>
</feature>
<dbReference type="AlphaFoldDB" id="A0A2N1NS17"/>
<reference evidence="13 14" key="2">
    <citation type="submission" date="2017-10" db="EMBL/GenBank/DDBJ databases">
        <title>Extensive intraspecific genome diversity in a model arbuscular mycorrhizal fungus.</title>
        <authorList>
            <person name="Chen E.C.H."/>
            <person name="Morin E."/>
            <person name="Baudet D."/>
            <person name="Noel J."/>
            <person name="Ndikumana S."/>
            <person name="Charron P."/>
            <person name="St-Onge C."/>
            <person name="Giorgi J."/>
            <person name="Grigoriev I.V."/>
            <person name="Roux C."/>
            <person name="Martin F.M."/>
            <person name="Corradi N."/>
        </authorList>
    </citation>
    <scope>NUCLEOTIDE SEQUENCE [LARGE SCALE GENOMIC DNA]</scope>
    <source>
        <strain evidence="13 14">C2</strain>
    </source>
</reference>
<dbReference type="InterPro" id="IPR004709">
    <property type="entry name" value="NaH_exchanger"/>
</dbReference>
<feature type="transmembrane region" description="Helical" evidence="11">
    <location>
        <begin position="267"/>
        <end position="285"/>
    </location>
</feature>
<evidence type="ECO:0000256" key="9">
    <source>
        <dbReference type="RuleBase" id="RU003722"/>
    </source>
</evidence>
<feature type="compositionally biased region" description="Low complexity" evidence="10">
    <location>
        <begin position="555"/>
        <end position="566"/>
    </location>
</feature>
<feature type="transmembrane region" description="Helical" evidence="11">
    <location>
        <begin position="142"/>
        <end position="161"/>
    </location>
</feature>
<dbReference type="PANTHER" id="PTHR10110">
    <property type="entry name" value="SODIUM/HYDROGEN EXCHANGER"/>
    <property type="match status" value="1"/>
</dbReference>
<evidence type="ECO:0000256" key="3">
    <source>
        <dbReference type="ARBA" id="ARBA00022692"/>
    </source>
</evidence>
<keyword evidence="3 9" id="KW-0812">Transmembrane</keyword>
<dbReference type="PRINTS" id="PR01084">
    <property type="entry name" value="NAHEXCHNGR"/>
</dbReference>
<keyword evidence="4 11" id="KW-1133">Transmembrane helix</keyword>
<evidence type="ECO:0000256" key="10">
    <source>
        <dbReference type="SAM" id="MobiDB-lite"/>
    </source>
</evidence>
<evidence type="ECO:0000256" key="5">
    <source>
        <dbReference type="ARBA" id="ARBA00023053"/>
    </source>
</evidence>
<dbReference type="NCBIfam" id="TIGR00840">
    <property type="entry name" value="b_cpa1"/>
    <property type="match status" value="1"/>
</dbReference>
<evidence type="ECO:0000256" key="1">
    <source>
        <dbReference type="ARBA" id="ARBA00004141"/>
    </source>
</evidence>
<dbReference type="GO" id="GO:0015386">
    <property type="term" value="F:potassium:proton antiporter activity"/>
    <property type="evidence" value="ECO:0007669"/>
    <property type="project" value="TreeGrafter"/>
</dbReference>
<dbReference type="GO" id="GO:0007035">
    <property type="term" value="P:vacuolar acidification"/>
    <property type="evidence" value="ECO:0007669"/>
    <property type="project" value="TreeGrafter"/>
</dbReference>
<dbReference type="Proteomes" id="UP000233469">
    <property type="component" value="Unassembled WGS sequence"/>
</dbReference>
<keyword evidence="2 9" id="KW-0813">Transport</keyword>
<comment type="similarity">
    <text evidence="9">Belongs to the monovalent cation:proton antiporter 1 (CPA1) transporter (TC 2.A.36) family.</text>
</comment>
<dbReference type="VEuPathDB" id="FungiDB:FUN_010873"/>
<sequence length="566" mass="63968">MEPNADEREFYSSWALLIQIFLLIGTLWTSYYLHLKKIRVIHETVISIFAGMIVGLIIRLTPGSMIQDMVSFNYTYFFNVLLPPIILNSGYEMQKETFFRNFGTILLFAIVGTFMSTMVIGILVRILVLLGIDSLSLSLLDSIMFGSILSATDSVAVLTIFQTLKVDPNLYSIFFGETIMNDAVSIVFYETLKQYRDKEFHASNISEAILSFVIKFGTSLSIGVLVGLLFIYMLKYSQLGEYPSLESCIIALMAYSSYLLSNGLHSTGIVSLLFCGIILKHYAYDNMSLKTKRTTKYTFHVLAKLSENFIFIYLGLALFTKTDLEFKPFFVFFSATFICVGRYFAIFPLSFLMNVVARYRNGVDSIPREHSIILFWSVRGAVAFALSAGLKGSNANAMLTTILVVVVISVIVFGSTTNKMVEILNIQTNVDDEVHDDDSVNTVVTTKQQKHWFISFDGRYLKPFFTRQKEQQYVTPHDNWHNENDHNDHVEGFGLVIMNKSVNNIDENTEGEEDNQNKNSTDTCTKEDNQNKNNSDTCTNVEISDSKSDSDNHSSIDISSINSNND</sequence>
<keyword evidence="5" id="KW-0915">Sodium</keyword>
<feature type="transmembrane region" description="Helical" evidence="11">
    <location>
        <begin position="74"/>
        <end position="93"/>
    </location>
</feature>
<feature type="transmembrane region" description="Helical" evidence="11">
    <location>
        <begin position="331"/>
        <end position="352"/>
    </location>
</feature>
<accession>A0A2N1NS17</accession>
<dbReference type="GO" id="GO:0000329">
    <property type="term" value="C:fungal-type vacuole membrane"/>
    <property type="evidence" value="ECO:0007669"/>
    <property type="project" value="TreeGrafter"/>
</dbReference>
<dbReference type="GO" id="GO:0005769">
    <property type="term" value="C:early endosome"/>
    <property type="evidence" value="ECO:0007669"/>
    <property type="project" value="TreeGrafter"/>
</dbReference>
<dbReference type="VEuPathDB" id="FungiDB:RhiirA1_434004"/>
<feature type="region of interest" description="Disordered" evidence="10">
    <location>
        <begin position="506"/>
        <end position="566"/>
    </location>
</feature>
<comment type="subcellular location">
    <subcellularLocation>
        <location evidence="1">Membrane</location>
        <topology evidence="1">Multi-pass membrane protein</topology>
    </subcellularLocation>
</comment>
<dbReference type="GO" id="GO:0005770">
    <property type="term" value="C:late endosome"/>
    <property type="evidence" value="ECO:0007669"/>
    <property type="project" value="TreeGrafter"/>
</dbReference>
<dbReference type="VEuPathDB" id="FungiDB:RhiirFUN_016143"/>
<dbReference type="InterPro" id="IPR006153">
    <property type="entry name" value="Cation/H_exchanger_TM"/>
</dbReference>
<name>A0A2N1NS17_9GLOM</name>
<evidence type="ECO:0000313" key="14">
    <source>
        <dbReference type="Proteomes" id="UP000233469"/>
    </source>
</evidence>
<feature type="domain" description="Cation/H+ exchanger transmembrane" evidence="12">
    <location>
        <begin position="29"/>
        <end position="421"/>
    </location>
</feature>
<evidence type="ECO:0000256" key="2">
    <source>
        <dbReference type="ARBA" id="ARBA00022448"/>
    </source>
</evidence>
<keyword evidence="9" id="KW-0050">Antiport</keyword>
<feature type="transmembrane region" description="Helical" evidence="11">
    <location>
        <begin position="297"/>
        <end position="319"/>
    </location>
</feature>
<feature type="transmembrane region" description="Helical" evidence="11">
    <location>
        <begin position="105"/>
        <end position="130"/>
    </location>
</feature>
<dbReference type="GO" id="GO:0015385">
    <property type="term" value="F:sodium:proton antiporter activity"/>
    <property type="evidence" value="ECO:0007669"/>
    <property type="project" value="InterPro"/>
</dbReference>
<dbReference type="Gene3D" id="6.10.140.1330">
    <property type="match status" value="1"/>
</dbReference>
<keyword evidence="6 9" id="KW-0406">Ion transport</keyword>
<feature type="compositionally biased region" description="Polar residues" evidence="10">
    <location>
        <begin position="531"/>
        <end position="542"/>
    </location>
</feature>
<evidence type="ECO:0000256" key="8">
    <source>
        <dbReference type="ARBA" id="ARBA00023201"/>
    </source>
</evidence>
<keyword evidence="8 9" id="KW-0739">Sodium transport</keyword>
<evidence type="ECO:0000256" key="11">
    <source>
        <dbReference type="SAM" id="Phobius"/>
    </source>
</evidence>
<proteinExistence type="inferred from homology"/>
<feature type="transmembrane region" description="Helical" evidence="11">
    <location>
        <begin position="372"/>
        <end position="390"/>
    </location>
</feature>
<evidence type="ECO:0000313" key="13">
    <source>
        <dbReference type="EMBL" id="PKK76631.1"/>
    </source>
</evidence>
<dbReference type="VEuPathDB" id="FungiDB:FUN_010874"/>